<proteinExistence type="predicted"/>
<accession>A0AAV2KTH7</accession>
<evidence type="ECO:0000313" key="1">
    <source>
        <dbReference type="EMBL" id="CAL1592934.1"/>
    </source>
</evidence>
<name>A0AAV2KTH7_KNICA</name>
<dbReference type="EMBL" id="OZ035824">
    <property type="protein sequence ID" value="CAL1592934.1"/>
    <property type="molecule type" value="Genomic_DNA"/>
</dbReference>
<protein>
    <submittedName>
        <fullName evidence="1">Uncharacterized protein</fullName>
    </submittedName>
</protein>
<evidence type="ECO:0000313" key="2">
    <source>
        <dbReference type="Proteomes" id="UP001497482"/>
    </source>
</evidence>
<dbReference type="AlphaFoldDB" id="A0AAV2KTH7"/>
<keyword evidence="2" id="KW-1185">Reference proteome</keyword>
<sequence>MKAANGWRQRTDGSRLCFNNFLLIFANYTYPHRHIQIPYRRSPRLAAREERDIDSLGTLVQEIPPKTREYLGTG</sequence>
<reference evidence="1 2" key="1">
    <citation type="submission" date="2024-04" db="EMBL/GenBank/DDBJ databases">
        <authorList>
            <person name="Waldvogel A.-M."/>
            <person name="Schoenle A."/>
        </authorList>
    </citation>
    <scope>NUCLEOTIDE SEQUENCE [LARGE SCALE GENOMIC DNA]</scope>
</reference>
<organism evidence="1 2">
    <name type="scientific">Knipowitschia caucasica</name>
    <name type="common">Caucasian dwarf goby</name>
    <name type="synonym">Pomatoschistus caucasicus</name>
    <dbReference type="NCBI Taxonomy" id="637954"/>
    <lineage>
        <taxon>Eukaryota</taxon>
        <taxon>Metazoa</taxon>
        <taxon>Chordata</taxon>
        <taxon>Craniata</taxon>
        <taxon>Vertebrata</taxon>
        <taxon>Euteleostomi</taxon>
        <taxon>Actinopterygii</taxon>
        <taxon>Neopterygii</taxon>
        <taxon>Teleostei</taxon>
        <taxon>Neoteleostei</taxon>
        <taxon>Acanthomorphata</taxon>
        <taxon>Gobiaria</taxon>
        <taxon>Gobiiformes</taxon>
        <taxon>Gobioidei</taxon>
        <taxon>Gobiidae</taxon>
        <taxon>Gobiinae</taxon>
        <taxon>Knipowitschia</taxon>
    </lineage>
</organism>
<gene>
    <name evidence="1" type="ORF">KC01_LOCUS22110</name>
</gene>
<dbReference type="Proteomes" id="UP001497482">
    <property type="component" value="Chromosome 2"/>
</dbReference>